<dbReference type="AlphaFoldDB" id="M9RB43"/>
<sequence length="627" mass="70189">MSDFQITNVTIKDFKRIVDLTLDLAPITALVGGNTSGKSSVLQAIQLGTSLLQAAHRSRPRSKAKIVGSVSDEQVSFRPTHNIVDLRRGRPATERVGFDITLSGNMLINNERVAKSLSLKVRRGKNANISLKRQGDDDFALELADPKNNASVFTPGLSGVSTREELKTRGALASSVMQGDANTYLRSLLYHLFEDKADWSKNVASIWQTTDWNDGPVSALPECKWRRFCLLLNEVYDGARIKVDHDENTEQYVKVNVDYLGQTMPIDLASTGMLQVIQILAYSCFFEPPLLLLDEPDAHLHADSQSKLLSALRGLSERLGTRILLTSHSPQLIQRMNRQDDIQVVWMEEGARVELDDQNLPAIPLMMSLGAMGIGSEAFSPDKKVILLTEDKKVELVKVFAEANGADDTFAYLSYNGCNNLQGARQLALLLRDLRPETKIIIHRDRDYRTENELLFEKSLFSSWLSAEGGSKVIEIFTDLNDIEHKFASIEHLSHVFSDKGSDELQKCIDNAISEKRDEFVIRLDRGRSVISDRLYTDRMKGKAVKWREAEMPRRCAPASDFRPGNGNDPFWFASCHGKELEKCLRDKLHDLLCGSTAELQVRLHVASDALVDQSWANAISDVLSED</sequence>
<dbReference type="PANTHER" id="PTHR43581">
    <property type="entry name" value="ATP/GTP PHOSPHATASE"/>
    <property type="match status" value="1"/>
</dbReference>
<dbReference type="InterPro" id="IPR003959">
    <property type="entry name" value="ATPase_AAA_core"/>
</dbReference>
<dbReference type="STRING" id="391626.OAN307_c19680"/>
<dbReference type="InterPro" id="IPR041685">
    <property type="entry name" value="AAA_GajA/Old/RecF-like"/>
</dbReference>
<dbReference type="RefSeq" id="WP_015499641.1">
    <property type="nucleotide sequence ID" value="NC_020911.1"/>
</dbReference>
<dbReference type="EMBL" id="CP003740">
    <property type="protein sequence ID" value="AGI67616.1"/>
    <property type="molecule type" value="Genomic_DNA"/>
</dbReference>
<dbReference type="eggNOG" id="COG1106">
    <property type="taxonomic scope" value="Bacteria"/>
</dbReference>
<dbReference type="Gene3D" id="3.40.50.300">
    <property type="entry name" value="P-loop containing nucleotide triphosphate hydrolases"/>
    <property type="match status" value="2"/>
</dbReference>
<dbReference type="Pfam" id="PF13304">
    <property type="entry name" value="AAA_21"/>
    <property type="match status" value="1"/>
</dbReference>
<feature type="domain" description="ATPase AAA-type core" evidence="2">
    <location>
        <begin position="236"/>
        <end position="333"/>
    </location>
</feature>
<accession>M9RB43</accession>
<evidence type="ECO:0000313" key="3">
    <source>
        <dbReference type="EMBL" id="AGI67616.1"/>
    </source>
</evidence>
<evidence type="ECO:0000259" key="1">
    <source>
        <dbReference type="Pfam" id="PF13175"/>
    </source>
</evidence>
<dbReference type="Proteomes" id="UP000005307">
    <property type="component" value="Chromosome"/>
</dbReference>
<dbReference type="CDD" id="cd00267">
    <property type="entry name" value="ABC_ATPase"/>
    <property type="match status" value="1"/>
</dbReference>
<reference evidence="3 4" key="1">
    <citation type="journal article" date="2013" name="PLoS ONE">
        <title>Poles Apart: Arctic and Antarctic Octadecabacter strains Share High Genome Plasticity and a New Type of Xanthorhodopsin.</title>
        <authorList>
            <person name="Vollmers J."/>
            <person name="Voget S."/>
            <person name="Dietrich S."/>
            <person name="Gollnow K."/>
            <person name="Smits M."/>
            <person name="Meyer K."/>
            <person name="Brinkhoff T."/>
            <person name="Simon M."/>
            <person name="Daniel R."/>
        </authorList>
    </citation>
    <scope>NUCLEOTIDE SEQUENCE [LARGE SCALE GENOMIC DNA]</scope>
    <source>
        <strain evidence="3 4">307</strain>
    </source>
</reference>
<dbReference type="KEGG" id="oat:OAN307_c19680"/>
<dbReference type="GO" id="GO:0005524">
    <property type="term" value="F:ATP binding"/>
    <property type="evidence" value="ECO:0007669"/>
    <property type="project" value="InterPro"/>
</dbReference>
<keyword evidence="4" id="KW-1185">Reference proteome</keyword>
<gene>
    <name evidence="3" type="ORF">OAN307_c19680</name>
</gene>
<organism evidence="3 4">
    <name type="scientific">Octadecabacter antarcticus 307</name>
    <dbReference type="NCBI Taxonomy" id="391626"/>
    <lineage>
        <taxon>Bacteria</taxon>
        <taxon>Pseudomonadati</taxon>
        <taxon>Pseudomonadota</taxon>
        <taxon>Alphaproteobacteria</taxon>
        <taxon>Rhodobacterales</taxon>
        <taxon>Roseobacteraceae</taxon>
        <taxon>Octadecabacter</taxon>
    </lineage>
</organism>
<protein>
    <submittedName>
        <fullName evidence="3">Uncharacterized protein</fullName>
    </submittedName>
</protein>
<dbReference type="OrthoDB" id="9816534at2"/>
<feature type="domain" description="Endonuclease GajA/Old nuclease/RecF-like AAA" evidence="1">
    <location>
        <begin position="6"/>
        <end position="47"/>
    </location>
</feature>
<dbReference type="Pfam" id="PF13175">
    <property type="entry name" value="AAA_15"/>
    <property type="match status" value="1"/>
</dbReference>
<dbReference type="InterPro" id="IPR027417">
    <property type="entry name" value="P-loop_NTPase"/>
</dbReference>
<proteinExistence type="predicted"/>
<dbReference type="InterPro" id="IPR051396">
    <property type="entry name" value="Bact_Antivir_Def_Nuclease"/>
</dbReference>
<name>M9RB43_9RHOB</name>
<dbReference type="GO" id="GO:0016887">
    <property type="term" value="F:ATP hydrolysis activity"/>
    <property type="evidence" value="ECO:0007669"/>
    <property type="project" value="InterPro"/>
</dbReference>
<dbReference type="HOGENOM" id="CLU_029177_0_0_5"/>
<dbReference type="PANTHER" id="PTHR43581:SF2">
    <property type="entry name" value="EXCINUCLEASE ATPASE SUBUNIT"/>
    <property type="match status" value="1"/>
</dbReference>
<evidence type="ECO:0000259" key="2">
    <source>
        <dbReference type="Pfam" id="PF13304"/>
    </source>
</evidence>
<dbReference type="SUPFAM" id="SSF52540">
    <property type="entry name" value="P-loop containing nucleoside triphosphate hydrolases"/>
    <property type="match status" value="1"/>
</dbReference>
<evidence type="ECO:0000313" key="4">
    <source>
        <dbReference type="Proteomes" id="UP000005307"/>
    </source>
</evidence>